<comment type="caution">
    <text evidence="2">The sequence shown here is derived from an EMBL/GenBank/DDBJ whole genome shotgun (WGS) entry which is preliminary data.</text>
</comment>
<feature type="non-terminal residue" evidence="2">
    <location>
        <position position="96"/>
    </location>
</feature>
<reference evidence="2" key="1">
    <citation type="submission" date="2020-11" db="EMBL/GenBank/DDBJ databases">
        <authorList>
            <consortium name="DOE Joint Genome Institute"/>
            <person name="Ahrendt S."/>
            <person name="Riley R."/>
            <person name="Andreopoulos W."/>
            <person name="Labutti K."/>
            <person name="Pangilinan J."/>
            <person name="Ruiz-Duenas F.J."/>
            <person name="Barrasa J.M."/>
            <person name="Sanchez-Garcia M."/>
            <person name="Camarero S."/>
            <person name="Miyauchi S."/>
            <person name="Serrano A."/>
            <person name="Linde D."/>
            <person name="Babiker R."/>
            <person name="Drula E."/>
            <person name="Ayuso-Fernandez I."/>
            <person name="Pacheco R."/>
            <person name="Padilla G."/>
            <person name="Ferreira P."/>
            <person name="Barriuso J."/>
            <person name="Kellner H."/>
            <person name="Castanera R."/>
            <person name="Alfaro M."/>
            <person name="Ramirez L."/>
            <person name="Pisabarro A.G."/>
            <person name="Kuo A."/>
            <person name="Tritt A."/>
            <person name="Lipzen A."/>
            <person name="He G."/>
            <person name="Yan M."/>
            <person name="Ng V."/>
            <person name="Cullen D."/>
            <person name="Martin F."/>
            <person name="Rosso M.-N."/>
            <person name="Henrissat B."/>
            <person name="Hibbett D."/>
            <person name="Martinez A.T."/>
            <person name="Grigoriev I.V."/>
        </authorList>
    </citation>
    <scope>NUCLEOTIDE SEQUENCE</scope>
    <source>
        <strain evidence="2">CBS 506.95</strain>
    </source>
</reference>
<feature type="compositionally biased region" description="Acidic residues" evidence="1">
    <location>
        <begin position="79"/>
        <end position="96"/>
    </location>
</feature>
<feature type="compositionally biased region" description="Acidic residues" evidence="1">
    <location>
        <begin position="57"/>
        <end position="69"/>
    </location>
</feature>
<protein>
    <submittedName>
        <fullName evidence="2">Uncharacterized protein</fullName>
    </submittedName>
</protein>
<feature type="region of interest" description="Disordered" evidence="1">
    <location>
        <begin position="1"/>
        <end position="96"/>
    </location>
</feature>
<organism evidence="2 3">
    <name type="scientific">Crepidotus variabilis</name>
    <dbReference type="NCBI Taxonomy" id="179855"/>
    <lineage>
        <taxon>Eukaryota</taxon>
        <taxon>Fungi</taxon>
        <taxon>Dikarya</taxon>
        <taxon>Basidiomycota</taxon>
        <taxon>Agaricomycotina</taxon>
        <taxon>Agaricomycetes</taxon>
        <taxon>Agaricomycetidae</taxon>
        <taxon>Agaricales</taxon>
        <taxon>Agaricineae</taxon>
        <taxon>Crepidotaceae</taxon>
        <taxon>Crepidotus</taxon>
    </lineage>
</organism>
<sequence length="96" mass="10530">MADISVHPPQGQAIPQEIQPLTTYDSKGTRLTCLTLADGDSPEPIVPSGKRKRDEDVNSEAGEDDDEDAWGGIEKQEESSDEVEDENEGELEEEDD</sequence>
<evidence type="ECO:0000256" key="1">
    <source>
        <dbReference type="SAM" id="MobiDB-lite"/>
    </source>
</evidence>
<name>A0A9P6EAT7_9AGAR</name>
<gene>
    <name evidence="2" type="ORF">CPB83DRAFT_858678</name>
</gene>
<evidence type="ECO:0000313" key="3">
    <source>
        <dbReference type="Proteomes" id="UP000807306"/>
    </source>
</evidence>
<proteinExistence type="predicted"/>
<dbReference type="Proteomes" id="UP000807306">
    <property type="component" value="Unassembled WGS sequence"/>
</dbReference>
<keyword evidence="3" id="KW-1185">Reference proteome</keyword>
<dbReference type="AlphaFoldDB" id="A0A9P6EAT7"/>
<accession>A0A9P6EAT7</accession>
<evidence type="ECO:0000313" key="2">
    <source>
        <dbReference type="EMBL" id="KAF9525953.1"/>
    </source>
</evidence>
<dbReference type="EMBL" id="MU157877">
    <property type="protein sequence ID" value="KAF9525953.1"/>
    <property type="molecule type" value="Genomic_DNA"/>
</dbReference>